<dbReference type="GO" id="GO:0005886">
    <property type="term" value="C:plasma membrane"/>
    <property type="evidence" value="ECO:0007669"/>
    <property type="project" value="UniProtKB-SubCell"/>
</dbReference>
<sequence>MDTTTTAVAAATGLLTGLGLIVAIGAQNAFVLRQGLLRRHVGPVVAVCAASDAVLIVAGVAGIGTLVALAPMVVDVLRWGGVVFLTTYGLLALRRAVRPAALDPAAAAGRGLGRTVATAAALTWLNPHVYLDTLLMLGSVAQQEGPALRWWFAGGAVLASLLWFTGLGYGAARAHRLLERPGTWRVLEALVGVVMLAIALRLALQPV</sequence>
<evidence type="ECO:0000313" key="7">
    <source>
        <dbReference type="EMBL" id="NEN79225.1"/>
    </source>
</evidence>
<reference evidence="7 8" key="1">
    <citation type="journal article" date="2014" name="Int. J. Syst. Evol. Microbiol.">
        <title>Nocardioides zeae sp. nov., isolated from the stem of Zea mays.</title>
        <authorList>
            <person name="Glaeser S.P."/>
            <person name="McInroy J.A."/>
            <person name="Busse H.J."/>
            <person name="Kampfer P."/>
        </authorList>
    </citation>
    <scope>NUCLEOTIDE SEQUENCE [LARGE SCALE GENOMIC DNA]</scope>
    <source>
        <strain evidence="7 8">JCM 30728</strain>
    </source>
</reference>
<dbReference type="PANTHER" id="PTHR30086">
    <property type="entry name" value="ARGININE EXPORTER PROTEIN ARGO"/>
    <property type="match status" value="1"/>
</dbReference>
<evidence type="ECO:0000256" key="4">
    <source>
        <dbReference type="ARBA" id="ARBA00022989"/>
    </source>
</evidence>
<keyword evidence="5 6" id="KW-0472">Membrane</keyword>
<protein>
    <submittedName>
        <fullName evidence="7">Amino acid transporter</fullName>
    </submittedName>
</protein>
<feature type="transmembrane region" description="Helical" evidence="6">
    <location>
        <begin position="44"/>
        <end position="70"/>
    </location>
</feature>
<dbReference type="Pfam" id="PF01810">
    <property type="entry name" value="LysE"/>
    <property type="match status" value="1"/>
</dbReference>
<dbReference type="RefSeq" id="WP_163772756.1">
    <property type="nucleotide sequence ID" value="NZ_JAAGXA010000008.1"/>
</dbReference>
<dbReference type="Proteomes" id="UP000468687">
    <property type="component" value="Unassembled WGS sequence"/>
</dbReference>
<organism evidence="7 8">
    <name type="scientific">Nocardioides zeae</name>
    <dbReference type="NCBI Taxonomy" id="1457234"/>
    <lineage>
        <taxon>Bacteria</taxon>
        <taxon>Bacillati</taxon>
        <taxon>Actinomycetota</taxon>
        <taxon>Actinomycetes</taxon>
        <taxon>Propionibacteriales</taxon>
        <taxon>Nocardioidaceae</taxon>
        <taxon>Nocardioides</taxon>
    </lineage>
</organism>
<keyword evidence="3 6" id="KW-0812">Transmembrane</keyword>
<dbReference type="GO" id="GO:0015171">
    <property type="term" value="F:amino acid transmembrane transporter activity"/>
    <property type="evidence" value="ECO:0007669"/>
    <property type="project" value="TreeGrafter"/>
</dbReference>
<evidence type="ECO:0000256" key="3">
    <source>
        <dbReference type="ARBA" id="ARBA00022692"/>
    </source>
</evidence>
<feature type="transmembrane region" description="Helical" evidence="6">
    <location>
        <begin position="150"/>
        <end position="172"/>
    </location>
</feature>
<dbReference type="PANTHER" id="PTHR30086:SF20">
    <property type="entry name" value="ARGININE EXPORTER PROTEIN ARGO-RELATED"/>
    <property type="match status" value="1"/>
</dbReference>
<evidence type="ECO:0000256" key="6">
    <source>
        <dbReference type="SAM" id="Phobius"/>
    </source>
</evidence>
<name>A0A6P0HNL8_9ACTN</name>
<dbReference type="AlphaFoldDB" id="A0A6P0HNL8"/>
<evidence type="ECO:0000256" key="2">
    <source>
        <dbReference type="ARBA" id="ARBA00022475"/>
    </source>
</evidence>
<evidence type="ECO:0000256" key="5">
    <source>
        <dbReference type="ARBA" id="ARBA00023136"/>
    </source>
</evidence>
<dbReference type="InterPro" id="IPR001123">
    <property type="entry name" value="LeuE-type"/>
</dbReference>
<feature type="transmembrane region" description="Helical" evidence="6">
    <location>
        <begin position="184"/>
        <end position="204"/>
    </location>
</feature>
<proteinExistence type="predicted"/>
<keyword evidence="4 6" id="KW-1133">Transmembrane helix</keyword>
<gene>
    <name evidence="7" type="ORF">G3T38_13155</name>
</gene>
<keyword evidence="8" id="KW-1185">Reference proteome</keyword>
<feature type="transmembrane region" description="Helical" evidence="6">
    <location>
        <begin position="76"/>
        <end position="93"/>
    </location>
</feature>
<feature type="transmembrane region" description="Helical" evidence="6">
    <location>
        <begin position="6"/>
        <end position="32"/>
    </location>
</feature>
<evidence type="ECO:0000256" key="1">
    <source>
        <dbReference type="ARBA" id="ARBA00004651"/>
    </source>
</evidence>
<accession>A0A6P0HNL8</accession>
<keyword evidence="2" id="KW-1003">Cell membrane</keyword>
<evidence type="ECO:0000313" key="8">
    <source>
        <dbReference type="Proteomes" id="UP000468687"/>
    </source>
</evidence>
<comment type="subcellular location">
    <subcellularLocation>
        <location evidence="1">Cell membrane</location>
        <topology evidence="1">Multi-pass membrane protein</topology>
    </subcellularLocation>
</comment>
<comment type="caution">
    <text evidence="7">The sequence shown here is derived from an EMBL/GenBank/DDBJ whole genome shotgun (WGS) entry which is preliminary data.</text>
</comment>
<dbReference type="EMBL" id="JAAGXA010000008">
    <property type="protein sequence ID" value="NEN79225.1"/>
    <property type="molecule type" value="Genomic_DNA"/>
</dbReference>